<dbReference type="EMBL" id="QXGE01000560">
    <property type="protein sequence ID" value="KAE9309021.1"/>
    <property type="molecule type" value="Genomic_DNA"/>
</dbReference>
<dbReference type="EMBL" id="QXGF01000614">
    <property type="protein sequence ID" value="KAE8937752.1"/>
    <property type="molecule type" value="Genomic_DNA"/>
</dbReference>
<evidence type="ECO:0000313" key="12">
    <source>
        <dbReference type="Proteomes" id="UP000440367"/>
    </source>
</evidence>
<feature type="compositionally biased region" description="Basic and acidic residues" evidence="1">
    <location>
        <begin position="828"/>
        <end position="840"/>
    </location>
</feature>
<evidence type="ECO:0000313" key="4">
    <source>
        <dbReference type="EMBL" id="KAE9009891.1"/>
    </source>
</evidence>
<feature type="compositionally biased region" description="Polar residues" evidence="1">
    <location>
        <begin position="272"/>
        <end position="283"/>
    </location>
</feature>
<evidence type="ECO:0000313" key="7">
    <source>
        <dbReference type="EMBL" id="KAE9231819.1"/>
    </source>
</evidence>
<feature type="compositionally biased region" description="Basic and acidic residues" evidence="1">
    <location>
        <begin position="610"/>
        <end position="623"/>
    </location>
</feature>
<dbReference type="AlphaFoldDB" id="A0A6A3S8W5"/>
<evidence type="ECO:0000313" key="10">
    <source>
        <dbReference type="Proteomes" id="UP000433483"/>
    </source>
</evidence>
<dbReference type="EMBL" id="QXFW01000519">
    <property type="protein sequence ID" value="KAE9009891.1"/>
    <property type="molecule type" value="Genomic_DNA"/>
</dbReference>
<dbReference type="EMBL" id="QXFZ01000551">
    <property type="protein sequence ID" value="KAE9112260.1"/>
    <property type="molecule type" value="Genomic_DNA"/>
</dbReference>
<comment type="caution">
    <text evidence="5">The sequence shown here is derived from an EMBL/GenBank/DDBJ whole genome shotgun (WGS) entry which is preliminary data.</text>
</comment>
<feature type="region of interest" description="Disordered" evidence="1">
    <location>
        <begin position="324"/>
        <end position="532"/>
    </location>
</feature>
<feature type="compositionally biased region" description="Polar residues" evidence="1">
    <location>
        <begin position="649"/>
        <end position="667"/>
    </location>
</feature>
<evidence type="ECO:0000313" key="13">
    <source>
        <dbReference type="Proteomes" id="UP000441208"/>
    </source>
</evidence>
<keyword evidence="10" id="KW-1185">Reference proteome</keyword>
<dbReference type="Proteomes" id="UP000460718">
    <property type="component" value="Unassembled WGS sequence"/>
</dbReference>
<feature type="compositionally biased region" description="Polar residues" evidence="1">
    <location>
        <begin position="711"/>
        <end position="726"/>
    </location>
</feature>
<evidence type="ECO:0000313" key="9">
    <source>
        <dbReference type="Proteomes" id="UP000429523"/>
    </source>
</evidence>
<feature type="compositionally biased region" description="Basic and acidic residues" evidence="1">
    <location>
        <begin position="513"/>
        <end position="528"/>
    </location>
</feature>
<feature type="compositionally biased region" description="Low complexity" evidence="1">
    <location>
        <begin position="689"/>
        <end position="703"/>
    </location>
</feature>
<evidence type="ECO:0000256" key="1">
    <source>
        <dbReference type="SAM" id="MobiDB-lite"/>
    </source>
</evidence>
<evidence type="ECO:0000313" key="11">
    <source>
        <dbReference type="Proteomes" id="UP000437068"/>
    </source>
</evidence>
<gene>
    <name evidence="8" type="ORF">PF001_g10878</name>
    <name evidence="7" type="ORF">PF002_g12562</name>
    <name evidence="6" type="ORF">PF005_g11494</name>
    <name evidence="5" type="ORF">PF007_g11163</name>
    <name evidence="3" type="ORF">PF009_g12352</name>
    <name evidence="4" type="ORF">PF011_g10056</name>
</gene>
<feature type="region of interest" description="Disordered" evidence="1">
    <location>
        <begin position="824"/>
        <end position="849"/>
    </location>
</feature>
<evidence type="ECO:0000313" key="6">
    <source>
        <dbReference type="EMBL" id="KAE9210271.1"/>
    </source>
</evidence>
<feature type="chain" id="PRO_5036380514" description="Telomere replication protein EST3" evidence="2">
    <location>
        <begin position="30"/>
        <end position="884"/>
    </location>
</feature>
<dbReference type="Proteomes" id="UP000429523">
    <property type="component" value="Unassembled WGS sequence"/>
</dbReference>
<feature type="region of interest" description="Disordered" evidence="1">
    <location>
        <begin position="227"/>
        <end position="283"/>
    </location>
</feature>
<dbReference type="EMBL" id="QXGB01000575">
    <property type="protein sequence ID" value="KAE9210271.1"/>
    <property type="molecule type" value="Genomic_DNA"/>
</dbReference>
<keyword evidence="2" id="KW-0732">Signal</keyword>
<dbReference type="Proteomes" id="UP000440367">
    <property type="component" value="Unassembled WGS sequence"/>
</dbReference>
<dbReference type="OrthoDB" id="79864at2759"/>
<feature type="signal peptide" evidence="2">
    <location>
        <begin position="1"/>
        <end position="29"/>
    </location>
</feature>
<feature type="compositionally biased region" description="Acidic residues" evidence="1">
    <location>
        <begin position="492"/>
        <end position="503"/>
    </location>
</feature>
<feature type="compositionally biased region" description="Polar residues" evidence="1">
    <location>
        <begin position="581"/>
        <end position="592"/>
    </location>
</feature>
<evidence type="ECO:0008006" key="15">
    <source>
        <dbReference type="Google" id="ProtNLM"/>
    </source>
</evidence>
<feature type="region of interest" description="Disordered" evidence="1">
    <location>
        <begin position="558"/>
        <end position="810"/>
    </location>
</feature>
<evidence type="ECO:0000313" key="8">
    <source>
        <dbReference type="EMBL" id="KAE9309021.1"/>
    </source>
</evidence>
<feature type="compositionally biased region" description="Polar residues" evidence="1">
    <location>
        <begin position="359"/>
        <end position="372"/>
    </location>
</feature>
<feature type="compositionally biased region" description="Low complexity" evidence="1">
    <location>
        <begin position="406"/>
        <end position="417"/>
    </location>
</feature>
<reference evidence="9 10" key="1">
    <citation type="submission" date="2018-08" db="EMBL/GenBank/DDBJ databases">
        <title>Genomic investigation of the strawberry pathogen Phytophthora fragariae indicates pathogenicity is determined by transcriptional variation in three key races.</title>
        <authorList>
            <person name="Adams T.M."/>
            <person name="Armitage A.D."/>
            <person name="Sobczyk M.K."/>
            <person name="Bates H.J."/>
            <person name="Dunwell J.M."/>
            <person name="Nellist C.F."/>
            <person name="Harrison R.J."/>
        </authorList>
    </citation>
    <scope>NUCLEOTIDE SEQUENCE [LARGE SCALE GENOMIC DNA]</scope>
    <source>
        <strain evidence="8 11">A4</strain>
        <strain evidence="7 12">BC-1</strain>
        <strain evidence="6 10">NOV-27</strain>
        <strain evidence="5 13">NOV-71</strain>
        <strain evidence="3 9">NOV-9</strain>
        <strain evidence="4 14">SCRP245</strain>
    </source>
</reference>
<feature type="compositionally biased region" description="Low complexity" evidence="1">
    <location>
        <begin position="373"/>
        <end position="383"/>
    </location>
</feature>
<protein>
    <recommendedName>
        <fullName evidence="15">Telomere replication protein EST3</fullName>
    </recommendedName>
</protein>
<proteinExistence type="predicted"/>
<feature type="compositionally biased region" description="Acidic residues" evidence="1">
    <location>
        <begin position="227"/>
        <end position="236"/>
    </location>
</feature>
<sequence>MTRAGFATEFLLRELLAALGAAPREGVDARVPADSFSESLSEDSESQTAPTAAAGSQSRVMLVRRTTSSCLTVTLVDREFDVEAFVPSHVSAALLQERGFQTLSRLRGIVVRVTRYHFATMARCLAADAQSSRATSVSVPSINRVGARVYLWVDALVIVEENELAVNAQPEVYSHPAVAERLQALSDAELEKQLMINQGLPPIRMESDRFDDDRPLREEDCVIPEDQEQQLEEQDDWGLPPSADPQPTDSELIEENGHVPMSESQVGRAPASQGQVQSTQDSLASSGDLSVVLSGNSMASSVTLPGNPSVTLSGDVSVDSIVDSQKYPFQQEDIRETFVVGSDLESDTEDENDGVHEVNQVTPSTPGTQQGASSSTSVHSSPAPTTPKPSQSSCMIVDLTDDSPEKASPAASASAEESTQDVESKTEANDSQHTTSDAAADRASSHTPMKSHQTPEMQKRPTGWGTIFRKLASNLVGLGTPSAEDSHPEDAQPSDEQMDDFVENDQQAAQLPDRTKEANELTEHKHDEPEEFFSSQATVVLQYAVDNDEDANAFEYEGMVSDDMASPRSAASRHNDDTVTEAHNSTADASNSVDDDLTLTEDFANFTATPREDSPSKEEKLDLKTPSPSAQAVTPGAKKRAEIPASEAPSVSTHTPALHSNDSSPGNSDDRHPVSPPPNTKDPVLPTNVSAKLSPAKSPSKLVISVGPADNRSSQSRHSGLSTAKPQASKRSREQATAEGSSPAAIGVQQNTTSVSSLQPQSGDQQRAQVQKRRRREILSFYEGGSQSPQFEQPPTPFVSRRRPQSDRATIVADSYSLDSVCRSLGSHTRDQGNEDDQARSSRQPRRAWKRYENLFPPLNMTRLKQTMAEGKDKATTDIQRYLE</sequence>
<dbReference type="EMBL" id="QXGD01000611">
    <property type="protein sequence ID" value="KAE9231819.1"/>
    <property type="molecule type" value="Genomic_DNA"/>
</dbReference>
<organism evidence="5 13">
    <name type="scientific">Phytophthora fragariae</name>
    <dbReference type="NCBI Taxonomy" id="53985"/>
    <lineage>
        <taxon>Eukaryota</taxon>
        <taxon>Sar</taxon>
        <taxon>Stramenopiles</taxon>
        <taxon>Oomycota</taxon>
        <taxon>Peronosporomycetes</taxon>
        <taxon>Peronosporales</taxon>
        <taxon>Peronosporaceae</taxon>
        <taxon>Phytophthora</taxon>
    </lineage>
</organism>
<accession>A0A6A3S8W5</accession>
<dbReference type="Proteomes" id="UP000437068">
    <property type="component" value="Unassembled WGS sequence"/>
</dbReference>
<feature type="region of interest" description="Disordered" evidence="1">
    <location>
        <begin position="32"/>
        <end position="53"/>
    </location>
</feature>
<feature type="compositionally biased region" description="Polar residues" evidence="1">
    <location>
        <begin position="748"/>
        <end position="764"/>
    </location>
</feature>
<name>A0A6A3S8W5_9STRA</name>
<evidence type="ECO:0000313" key="5">
    <source>
        <dbReference type="EMBL" id="KAE9112260.1"/>
    </source>
</evidence>
<evidence type="ECO:0000256" key="2">
    <source>
        <dbReference type="SAM" id="SignalP"/>
    </source>
</evidence>
<evidence type="ECO:0000313" key="14">
    <source>
        <dbReference type="Proteomes" id="UP000460718"/>
    </source>
</evidence>
<evidence type="ECO:0000313" key="3">
    <source>
        <dbReference type="EMBL" id="KAE8937752.1"/>
    </source>
</evidence>
<dbReference type="Proteomes" id="UP000441208">
    <property type="component" value="Unassembled WGS sequence"/>
</dbReference>
<dbReference type="Proteomes" id="UP000433483">
    <property type="component" value="Unassembled WGS sequence"/>
</dbReference>